<accession>A0A0F8WA17</accession>
<dbReference type="EMBL" id="LAZR01066394">
    <property type="protein sequence ID" value="KKK53652.1"/>
    <property type="molecule type" value="Genomic_DNA"/>
</dbReference>
<organism evidence="1">
    <name type="scientific">marine sediment metagenome</name>
    <dbReference type="NCBI Taxonomy" id="412755"/>
    <lineage>
        <taxon>unclassified sequences</taxon>
        <taxon>metagenomes</taxon>
        <taxon>ecological metagenomes</taxon>
    </lineage>
</organism>
<proteinExistence type="predicted"/>
<evidence type="ECO:0000313" key="1">
    <source>
        <dbReference type="EMBL" id="KKK53652.1"/>
    </source>
</evidence>
<dbReference type="SUPFAM" id="SSF53335">
    <property type="entry name" value="S-adenosyl-L-methionine-dependent methyltransferases"/>
    <property type="match status" value="1"/>
</dbReference>
<dbReference type="InterPro" id="IPR029063">
    <property type="entry name" value="SAM-dependent_MTases_sf"/>
</dbReference>
<name>A0A0F8WA17_9ZZZZ</name>
<comment type="caution">
    <text evidence="1">The sequence shown here is derived from an EMBL/GenBank/DDBJ whole genome shotgun (WGS) entry which is preliminary data.</text>
</comment>
<reference evidence="1" key="1">
    <citation type="journal article" date="2015" name="Nature">
        <title>Complex archaea that bridge the gap between prokaryotes and eukaryotes.</title>
        <authorList>
            <person name="Spang A."/>
            <person name="Saw J.H."/>
            <person name="Jorgensen S.L."/>
            <person name="Zaremba-Niedzwiedzka K."/>
            <person name="Martijn J."/>
            <person name="Lind A.E."/>
            <person name="van Eijk R."/>
            <person name="Schleper C."/>
            <person name="Guy L."/>
            <person name="Ettema T.J."/>
        </authorList>
    </citation>
    <scope>NUCLEOTIDE SEQUENCE</scope>
</reference>
<protein>
    <submittedName>
        <fullName evidence="1">Uncharacterized protein</fullName>
    </submittedName>
</protein>
<dbReference type="AlphaFoldDB" id="A0A0F8WA17"/>
<gene>
    <name evidence="1" type="ORF">LCGC14_3092660</name>
</gene>
<sequence length="101" mass="11698">MRKDHITEYIKYPMIIIEFGSYDATDTILYKNYFQKASVYGIEPDLFMYQFSKNRVKGRDISMFHYAITNKTGMVDFYESKFTIKTAGMQIGDPSFAGSLG</sequence>
<feature type="non-terminal residue" evidence="1">
    <location>
        <position position="101"/>
    </location>
</feature>
<dbReference type="Gene3D" id="3.40.50.150">
    <property type="entry name" value="Vaccinia Virus protein VP39"/>
    <property type="match status" value="1"/>
</dbReference>